<organism evidence="1 2">
    <name type="scientific">Hymenochirus boettgeri</name>
    <name type="common">Congo dwarf clawed frog</name>
    <dbReference type="NCBI Taxonomy" id="247094"/>
    <lineage>
        <taxon>Eukaryota</taxon>
        <taxon>Metazoa</taxon>
        <taxon>Chordata</taxon>
        <taxon>Craniata</taxon>
        <taxon>Vertebrata</taxon>
        <taxon>Euteleostomi</taxon>
        <taxon>Amphibia</taxon>
        <taxon>Batrachia</taxon>
        <taxon>Anura</taxon>
        <taxon>Pipoidea</taxon>
        <taxon>Pipidae</taxon>
        <taxon>Pipinae</taxon>
        <taxon>Hymenochirus</taxon>
    </lineage>
</organism>
<evidence type="ECO:0000313" key="1">
    <source>
        <dbReference type="EMBL" id="KAG8446457.1"/>
    </source>
</evidence>
<dbReference type="EMBL" id="JAACNH010000003">
    <property type="protein sequence ID" value="KAG8446457.1"/>
    <property type="molecule type" value="Genomic_DNA"/>
</dbReference>
<name>A0A8T2JSY8_9PIPI</name>
<protein>
    <submittedName>
        <fullName evidence="1">Uncharacterized protein</fullName>
    </submittedName>
</protein>
<dbReference type="AlphaFoldDB" id="A0A8T2JSY8"/>
<dbReference type="Proteomes" id="UP000812440">
    <property type="component" value="Chromosome 8_10"/>
</dbReference>
<reference evidence="1" key="1">
    <citation type="thesis" date="2020" institute="ProQuest LLC" country="789 East Eisenhower Parkway, Ann Arbor, MI, USA">
        <title>Comparative Genomics and Chromosome Evolution.</title>
        <authorList>
            <person name="Mudd A.B."/>
        </authorList>
    </citation>
    <scope>NUCLEOTIDE SEQUENCE</scope>
    <source>
        <strain evidence="1">Female2</strain>
        <tissue evidence="1">Blood</tissue>
    </source>
</reference>
<keyword evidence="2" id="KW-1185">Reference proteome</keyword>
<proteinExistence type="predicted"/>
<accession>A0A8T2JSY8</accession>
<dbReference type="OrthoDB" id="9890799at2759"/>
<comment type="caution">
    <text evidence="1">The sequence shown here is derived from an EMBL/GenBank/DDBJ whole genome shotgun (WGS) entry which is preliminary data.</text>
</comment>
<evidence type="ECO:0000313" key="2">
    <source>
        <dbReference type="Proteomes" id="UP000812440"/>
    </source>
</evidence>
<gene>
    <name evidence="1" type="ORF">GDO86_014061</name>
</gene>
<sequence length="117" mass="13162">MNGFNFSLLAQTDTELPDILKQSQEIIKKLSQATKLLISNQTRLGEIVFTVLHSQSKSEMITVIKGANTTHLDQVRLEGNLEENLKTIDKVRQLSKEYEEDAYKILKEVAETAGADI</sequence>